<name>A0A1E4SUL3_9ASCO</name>
<evidence type="ECO:0000256" key="1">
    <source>
        <dbReference type="PROSITE-ProRule" id="PRU00176"/>
    </source>
</evidence>
<evidence type="ECO:0000313" key="5">
    <source>
        <dbReference type="Proteomes" id="UP000094801"/>
    </source>
</evidence>
<dbReference type="PROSITE" id="PS50102">
    <property type="entry name" value="RRM"/>
    <property type="match status" value="1"/>
</dbReference>
<dbReference type="EMBL" id="KV453866">
    <property type="protein sequence ID" value="ODV83203.1"/>
    <property type="molecule type" value="Genomic_DNA"/>
</dbReference>
<feature type="domain" description="RRM" evidence="3">
    <location>
        <begin position="269"/>
        <end position="348"/>
    </location>
</feature>
<dbReference type="GO" id="GO:0003723">
    <property type="term" value="F:RNA binding"/>
    <property type="evidence" value="ECO:0007669"/>
    <property type="project" value="UniProtKB-UniRule"/>
</dbReference>
<dbReference type="InterPro" id="IPR012677">
    <property type="entry name" value="Nucleotide-bd_a/b_plait_sf"/>
</dbReference>
<evidence type="ECO:0000259" key="3">
    <source>
        <dbReference type="PROSITE" id="PS50102"/>
    </source>
</evidence>
<dbReference type="SUPFAM" id="SSF54928">
    <property type="entry name" value="RNA-binding domain, RBD"/>
    <property type="match status" value="1"/>
</dbReference>
<dbReference type="Gene3D" id="3.30.70.330">
    <property type="match status" value="1"/>
</dbReference>
<accession>A0A1E4SUL3</accession>
<gene>
    <name evidence="4" type="ORF">CANARDRAFT_30147</name>
</gene>
<evidence type="ECO:0000313" key="4">
    <source>
        <dbReference type="EMBL" id="ODV83203.1"/>
    </source>
</evidence>
<proteinExistence type="predicted"/>
<protein>
    <recommendedName>
        <fullName evidence="3">RRM domain-containing protein</fullName>
    </recommendedName>
</protein>
<dbReference type="Proteomes" id="UP000094801">
    <property type="component" value="Unassembled WGS sequence"/>
</dbReference>
<organism evidence="4 5">
    <name type="scientific">[Candida] arabinofermentans NRRL YB-2248</name>
    <dbReference type="NCBI Taxonomy" id="983967"/>
    <lineage>
        <taxon>Eukaryota</taxon>
        <taxon>Fungi</taxon>
        <taxon>Dikarya</taxon>
        <taxon>Ascomycota</taxon>
        <taxon>Saccharomycotina</taxon>
        <taxon>Pichiomycetes</taxon>
        <taxon>Pichiales</taxon>
        <taxon>Pichiaceae</taxon>
        <taxon>Ogataea</taxon>
        <taxon>Ogataea/Candida clade</taxon>
    </lineage>
</organism>
<dbReference type="AlphaFoldDB" id="A0A1E4SUL3"/>
<dbReference type="InterPro" id="IPR000504">
    <property type="entry name" value="RRM_dom"/>
</dbReference>
<reference evidence="5" key="1">
    <citation type="submission" date="2016-04" db="EMBL/GenBank/DDBJ databases">
        <title>Comparative genomics of biotechnologically important yeasts.</title>
        <authorList>
            <consortium name="DOE Joint Genome Institute"/>
            <person name="Riley R."/>
            <person name="Haridas S."/>
            <person name="Wolfe K.H."/>
            <person name="Lopes M.R."/>
            <person name="Hittinger C.T."/>
            <person name="Goker M."/>
            <person name="Salamov A."/>
            <person name="Wisecaver J."/>
            <person name="Long T.M."/>
            <person name="Aerts A.L."/>
            <person name="Barry K."/>
            <person name="Choi C."/>
            <person name="Clum A."/>
            <person name="Coughlan A.Y."/>
            <person name="Deshpande S."/>
            <person name="Douglass A.P."/>
            <person name="Hanson S.J."/>
            <person name="Klenk H.-P."/>
            <person name="Labutti K."/>
            <person name="Lapidus A."/>
            <person name="Lindquist E."/>
            <person name="Lipzen A."/>
            <person name="Meier-Kolthoff J.P."/>
            <person name="Ohm R.A."/>
            <person name="Otillar R.P."/>
            <person name="Pangilinan J."/>
            <person name="Peng Y."/>
            <person name="Rokas A."/>
            <person name="Rosa C.A."/>
            <person name="Scheuner C."/>
            <person name="Sibirny A.A."/>
            <person name="Slot J.C."/>
            <person name="Stielow J.B."/>
            <person name="Sun H."/>
            <person name="Kurtzman C.P."/>
            <person name="Blackwell M."/>
            <person name="Grigoriev I.V."/>
            <person name="Jeffries T.W."/>
        </authorList>
    </citation>
    <scope>NUCLEOTIDE SEQUENCE [LARGE SCALE GENOMIC DNA]</scope>
    <source>
        <strain evidence="5">NRRL YB-2248</strain>
    </source>
</reference>
<keyword evidence="5" id="KW-1185">Reference proteome</keyword>
<keyword evidence="1" id="KW-0694">RNA-binding</keyword>
<feature type="compositionally biased region" description="Low complexity" evidence="2">
    <location>
        <begin position="78"/>
        <end position="91"/>
    </location>
</feature>
<dbReference type="STRING" id="983967.A0A1E4SUL3"/>
<sequence>MARHERRVQSSRSGKAAVSTPTKTNPLLAALTTIHRSDRKSRDSKSSPSTIDISHNPLMLAIKGRGRENSFSQERQQRQQQQQQQQQQQKQKQPDLSENPLFKALNVKSNQLPKAPSAAIMKVQENPLYQALNGKPRPINNNNNNTENSLKKINQSVSTSPASSIAADASINSVVLKKRATRAKADQRVALKKAPAKMVNAVKSKENANLPKRPSMNEPNHQKQLQQQQQRTNNTIQSSNDSNGDESPSNSDCLQERGELRFKDASRLKFLRITNLREGVSSRDVESVMSRFGKIAKVFTKEEYSEALNKSTTAEIIFVNEENLKDAQVSFNGKNADGLIINVEIVSESTIITKKKDWESLLRDVTREIESYKRIQAQKGILLDPTNFYWK</sequence>
<dbReference type="OrthoDB" id="3998004at2759"/>
<feature type="compositionally biased region" description="Polar residues" evidence="2">
    <location>
        <begin position="231"/>
        <end position="253"/>
    </location>
</feature>
<dbReference type="InterPro" id="IPR035979">
    <property type="entry name" value="RBD_domain_sf"/>
</dbReference>
<feature type="region of interest" description="Disordered" evidence="2">
    <location>
        <begin position="180"/>
        <end position="253"/>
    </location>
</feature>
<evidence type="ECO:0000256" key="2">
    <source>
        <dbReference type="SAM" id="MobiDB-lite"/>
    </source>
</evidence>
<feature type="region of interest" description="Disordered" evidence="2">
    <location>
        <begin position="1"/>
        <end position="96"/>
    </location>
</feature>